<dbReference type="GO" id="GO:0000796">
    <property type="term" value="C:condensin complex"/>
    <property type="evidence" value="ECO:0007669"/>
    <property type="project" value="InterPro"/>
</dbReference>
<dbReference type="SUPFAM" id="SSF48371">
    <property type="entry name" value="ARM repeat"/>
    <property type="match status" value="1"/>
</dbReference>
<gene>
    <name evidence="10" type="primary">cnd3_0</name>
    <name evidence="10" type="ORF">Hypma_002158</name>
</gene>
<dbReference type="FunCoup" id="A0A369K2J2">
    <property type="interactions" value="271"/>
</dbReference>
<feature type="domain" description="Nuclear condensin complex subunit 3 C-terminal" evidence="9">
    <location>
        <begin position="595"/>
        <end position="868"/>
    </location>
</feature>
<feature type="region of interest" description="Disordered" evidence="8">
    <location>
        <begin position="545"/>
        <end position="585"/>
    </location>
</feature>
<reference evidence="10" key="1">
    <citation type="submission" date="2018-04" db="EMBL/GenBank/DDBJ databases">
        <title>Whole genome sequencing of Hypsizygus marmoreus.</title>
        <authorList>
            <person name="Choi I.-G."/>
            <person name="Min B."/>
            <person name="Kim J.-G."/>
            <person name="Kim S."/>
            <person name="Oh Y.-L."/>
            <person name="Kong W.-S."/>
            <person name="Park H."/>
            <person name="Jeong J."/>
            <person name="Song E.-S."/>
        </authorList>
    </citation>
    <scope>NUCLEOTIDE SEQUENCE [LARGE SCALE GENOMIC DNA]</scope>
    <source>
        <strain evidence="10">51987-8</strain>
    </source>
</reference>
<evidence type="ECO:0000256" key="2">
    <source>
        <dbReference type="ARBA" id="ARBA00006533"/>
    </source>
</evidence>
<accession>A0A369K2J2</accession>
<name>A0A369K2J2_HYPMA</name>
<feature type="compositionally biased region" description="Low complexity" evidence="8">
    <location>
        <begin position="981"/>
        <end position="990"/>
    </location>
</feature>
<dbReference type="GO" id="GO:0051301">
    <property type="term" value="P:cell division"/>
    <property type="evidence" value="ECO:0007669"/>
    <property type="project" value="UniProtKB-KW"/>
</dbReference>
<feature type="compositionally biased region" description="Acidic residues" evidence="8">
    <location>
        <begin position="1122"/>
        <end position="1133"/>
    </location>
</feature>
<feature type="compositionally biased region" description="Basic residues" evidence="8">
    <location>
        <begin position="991"/>
        <end position="1002"/>
    </location>
</feature>
<dbReference type="GO" id="GO:0000793">
    <property type="term" value="C:condensed chromosome"/>
    <property type="evidence" value="ECO:0007669"/>
    <property type="project" value="TreeGrafter"/>
</dbReference>
<evidence type="ECO:0000256" key="7">
    <source>
        <dbReference type="ARBA" id="ARBA00023306"/>
    </source>
</evidence>
<dbReference type="InterPro" id="IPR027165">
    <property type="entry name" value="CND3"/>
</dbReference>
<dbReference type="GO" id="GO:0007076">
    <property type="term" value="P:mitotic chromosome condensation"/>
    <property type="evidence" value="ECO:0007669"/>
    <property type="project" value="InterPro"/>
</dbReference>
<dbReference type="AlphaFoldDB" id="A0A369K2J2"/>
<dbReference type="InterPro" id="IPR016024">
    <property type="entry name" value="ARM-type_fold"/>
</dbReference>
<keyword evidence="11" id="KW-1185">Reference proteome</keyword>
<evidence type="ECO:0000256" key="5">
    <source>
        <dbReference type="ARBA" id="ARBA00022776"/>
    </source>
</evidence>
<keyword evidence="7" id="KW-0131">Cell cycle</keyword>
<dbReference type="Pfam" id="PF12719">
    <property type="entry name" value="Cnd3"/>
    <property type="match status" value="1"/>
</dbReference>
<feature type="compositionally biased region" description="Polar residues" evidence="8">
    <location>
        <begin position="948"/>
        <end position="963"/>
    </location>
</feature>
<comment type="similarity">
    <text evidence="2">Belongs to the CND3 (condensin subunit 3) family.</text>
</comment>
<sequence length="1133" mass="126617">MAPKSTNVLETLPESLAGIFDQAQLTLANHRKNCVALYKLHVHAGAVTQSAKNGASVKLVGERAFGDAFIDMVSRVLVVKKGPATADRIVRFVGAYVKFMNEKVTAEKEKAAQNPSTSAQRNDDTDDTLASRFVSRLLKWLLQGFTAKNKTTRYRSICFVSEMIAHLGEIDEDTYNLLRDGLMERICDKESLIRAHAVTALSKLIGSEDPDEVEPGEKTILEVLLDVISYEPMPEVRRAALLQIPILPTTLDIILSRTRDTDPLTRKLVYTNVLQSKLGHPRQLTIAQREQIMKDGLGDREPSVRVAAGKLAGSWFDTVLAENGETLEGAWEGDDGGVMKGFLRFLALFDVVGPGEAVAVDAMLSIFVTRPNITDTSIFPEAYWKELTPESAVMARVFIEHCLSTKDEGRLEAASLPVVTAFAFHLQEMYNGLLDILQEAENVAFLNAGEDQDEDEAERREEELAKREVILGEMLRMALKLDYMDEIGRRKVFQVVKDMVAHPELPPGLINPCLDVLKEILPTERELIRVVVEIIVELREEDEQDGQDGKSILNDESHADITQTTITKDKSIQRTKLRNEMTPEERMEADVKDMRCLTLCIGMLERVDGTFEDNSTLEGILADLIIPSVKRKELAMREKGLVSLGLCCLIAKNMALSSFQLFLGQVQSAPEELKLRVLQVIFDLLITYDQEFFGRSEEIAQKIIDFLLQTLETEESSVVQAVLCVGLSKLLLSGKINDLKVLTCLVLTYVSPNTATNQELRQCLSYFFPVYCYSSPANQRRMQSIFIAAFDLFMHVREHLEEDQEMITSQQFGLLIIDWTDPQKAVDTSSDQNVHIELAVDILGALYDSERSVEDQKVFCQLLGHLHIMPGLDQRSIHKLNLLLHHHEEQCPFNDDSVLKIFDKFKSRFGKIFVKDLQRIDPGKYLDDEFVELYHFIGIDPPEESSERTQSPAGTSRSHSVAQSRDEGQHGPLSSEDENASSSPTPSPQKTKTKPLKAKSSRATRSFPQEESDDKEDEDDDDDMATPVPPMLTPKKKGVKRILAPGSGAGQTSPVNRKKTRVKSPRKSRLKQTTVSDIESENATTPTKSLRRRNTRRAPLVADDSGEDTTGDSDVHAGGIDVQDDASSDELED</sequence>
<keyword evidence="5" id="KW-0498">Mitosis</keyword>
<dbReference type="InterPro" id="IPR025977">
    <property type="entry name" value="Cnd3_C"/>
</dbReference>
<dbReference type="Gene3D" id="1.25.10.10">
    <property type="entry name" value="Leucine-rich Repeat Variant"/>
    <property type="match status" value="1"/>
</dbReference>
<feature type="compositionally biased region" description="Acidic residues" evidence="8">
    <location>
        <begin position="1010"/>
        <end position="1024"/>
    </location>
</feature>
<dbReference type="Proteomes" id="UP000076154">
    <property type="component" value="Unassembled WGS sequence"/>
</dbReference>
<feature type="compositionally biased region" description="Polar residues" evidence="8">
    <location>
        <begin position="1071"/>
        <end position="1088"/>
    </location>
</feature>
<evidence type="ECO:0000256" key="1">
    <source>
        <dbReference type="ARBA" id="ARBA00004286"/>
    </source>
</evidence>
<feature type="compositionally biased region" description="Basic residues" evidence="8">
    <location>
        <begin position="1056"/>
        <end position="1070"/>
    </location>
</feature>
<keyword evidence="4" id="KW-0132">Cell division</keyword>
<evidence type="ECO:0000256" key="8">
    <source>
        <dbReference type="SAM" id="MobiDB-lite"/>
    </source>
</evidence>
<dbReference type="EMBL" id="LUEZ02000013">
    <property type="protein sequence ID" value="RDB27802.1"/>
    <property type="molecule type" value="Genomic_DNA"/>
</dbReference>
<dbReference type="STRING" id="39966.A0A369K2J2"/>
<evidence type="ECO:0000313" key="10">
    <source>
        <dbReference type="EMBL" id="RDB27802.1"/>
    </source>
</evidence>
<keyword evidence="3" id="KW-0158">Chromosome</keyword>
<comment type="subcellular location">
    <subcellularLocation>
        <location evidence="1">Chromosome</location>
    </subcellularLocation>
</comment>
<dbReference type="InterPro" id="IPR011989">
    <property type="entry name" value="ARM-like"/>
</dbReference>
<evidence type="ECO:0000256" key="3">
    <source>
        <dbReference type="ARBA" id="ARBA00022454"/>
    </source>
</evidence>
<comment type="caution">
    <text evidence="10">The sequence shown here is derived from an EMBL/GenBank/DDBJ whole genome shotgun (WGS) entry which is preliminary data.</text>
</comment>
<organism evidence="10 11">
    <name type="scientific">Hypsizygus marmoreus</name>
    <name type="common">White beech mushroom</name>
    <name type="synonym">Agaricus marmoreus</name>
    <dbReference type="NCBI Taxonomy" id="39966"/>
    <lineage>
        <taxon>Eukaryota</taxon>
        <taxon>Fungi</taxon>
        <taxon>Dikarya</taxon>
        <taxon>Basidiomycota</taxon>
        <taxon>Agaricomycotina</taxon>
        <taxon>Agaricomycetes</taxon>
        <taxon>Agaricomycetidae</taxon>
        <taxon>Agaricales</taxon>
        <taxon>Tricholomatineae</taxon>
        <taxon>Lyophyllaceae</taxon>
        <taxon>Hypsizygus</taxon>
    </lineage>
</organism>
<evidence type="ECO:0000259" key="9">
    <source>
        <dbReference type="Pfam" id="PF12719"/>
    </source>
</evidence>
<evidence type="ECO:0000256" key="4">
    <source>
        <dbReference type="ARBA" id="ARBA00022618"/>
    </source>
</evidence>
<feature type="region of interest" description="Disordered" evidence="8">
    <location>
        <begin position="941"/>
        <end position="1133"/>
    </location>
</feature>
<protein>
    <submittedName>
        <fullName evidence="10">Condensin complex subunit 3</fullName>
    </submittedName>
</protein>
<dbReference type="OrthoDB" id="27187at2759"/>
<dbReference type="InParanoid" id="A0A369K2J2"/>
<keyword evidence="6" id="KW-0226">DNA condensation</keyword>
<proteinExistence type="inferred from homology"/>
<evidence type="ECO:0000256" key="6">
    <source>
        <dbReference type="ARBA" id="ARBA00023067"/>
    </source>
</evidence>
<feature type="compositionally biased region" description="Basic and acidic residues" evidence="8">
    <location>
        <begin position="567"/>
        <end position="585"/>
    </location>
</feature>
<dbReference type="PANTHER" id="PTHR14418">
    <property type="entry name" value="CONDENSIN COMPLEX SUBUNIT 3-RELATED"/>
    <property type="match status" value="1"/>
</dbReference>
<dbReference type="PANTHER" id="PTHR14418:SF5">
    <property type="entry name" value="CONDENSIN COMPLEX SUBUNIT 3"/>
    <property type="match status" value="1"/>
</dbReference>
<evidence type="ECO:0000313" key="11">
    <source>
        <dbReference type="Proteomes" id="UP000076154"/>
    </source>
</evidence>